<dbReference type="Pfam" id="PF13175">
    <property type="entry name" value="AAA_15"/>
    <property type="match status" value="1"/>
</dbReference>
<keyword evidence="2" id="KW-0067">ATP-binding</keyword>
<dbReference type="SMART" id="SM00382">
    <property type="entry name" value="AAA"/>
    <property type="match status" value="1"/>
</dbReference>
<dbReference type="PANTHER" id="PTHR43581:SF2">
    <property type="entry name" value="EXCINUCLEASE ATPASE SUBUNIT"/>
    <property type="match status" value="1"/>
</dbReference>
<evidence type="ECO:0000313" key="3">
    <source>
        <dbReference type="Proteomes" id="UP000252085"/>
    </source>
</evidence>
<proteinExistence type="predicted"/>
<comment type="caution">
    <text evidence="2">The sequence shown here is derived from an EMBL/GenBank/DDBJ whole genome shotgun (WGS) entry which is preliminary data.</text>
</comment>
<reference evidence="3" key="1">
    <citation type="submission" date="2016-04" db="EMBL/GenBank/DDBJ databases">
        <authorList>
            <person name="Tabuchi Yagui T.R."/>
        </authorList>
    </citation>
    <scope>NUCLEOTIDE SEQUENCE [LARGE SCALE GENOMIC DNA]</scope>
</reference>
<protein>
    <submittedName>
        <fullName evidence="2">ATP-binding protein</fullName>
    </submittedName>
</protein>
<dbReference type="InterPro" id="IPR003593">
    <property type="entry name" value="AAA+_ATPase"/>
</dbReference>
<dbReference type="SUPFAM" id="SSF52540">
    <property type="entry name" value="P-loop containing nucleoside triphosphate hydrolases"/>
    <property type="match status" value="1"/>
</dbReference>
<dbReference type="CDD" id="cd00267">
    <property type="entry name" value="ABC_ATPase"/>
    <property type="match status" value="1"/>
</dbReference>
<keyword evidence="2" id="KW-0547">Nucleotide-binding</keyword>
<dbReference type="Gene3D" id="3.40.50.300">
    <property type="entry name" value="P-loop containing nucleotide triphosphate hydrolases"/>
    <property type="match status" value="1"/>
</dbReference>
<organism evidence="2 3">
    <name type="scientific">Nostoc punctiforme NIES-2108</name>
    <dbReference type="NCBI Taxonomy" id="1356359"/>
    <lineage>
        <taxon>Bacteria</taxon>
        <taxon>Bacillati</taxon>
        <taxon>Cyanobacteriota</taxon>
        <taxon>Cyanophyceae</taxon>
        <taxon>Nostocales</taxon>
        <taxon>Nostocaceae</taxon>
        <taxon>Nostoc</taxon>
    </lineage>
</organism>
<dbReference type="InterPro" id="IPR027417">
    <property type="entry name" value="P-loop_NTPase"/>
</dbReference>
<dbReference type="PANTHER" id="PTHR43581">
    <property type="entry name" value="ATP/GTP PHOSPHATASE"/>
    <property type="match status" value="1"/>
</dbReference>
<dbReference type="GO" id="GO:0005524">
    <property type="term" value="F:ATP binding"/>
    <property type="evidence" value="ECO:0007669"/>
    <property type="project" value="UniProtKB-KW"/>
</dbReference>
<feature type="domain" description="AAA+ ATPase" evidence="1">
    <location>
        <begin position="23"/>
        <end position="385"/>
    </location>
</feature>
<sequence length="461" mass="52147">MKVKRLKMQSFRGIGDLTLEFHEAEPTVLIGINGVGKSSILDCLAILLSQITGSIQNSIDSIGSFNKQDITNGVKDTKNEITIFLELREFTLSLTQIKNEVRKNLTSALTQVIAAMALLQQDESFKIILESELGQNFKSLPSELEANVVGVLPKDLKLVIDELRIQIESNPQVNLPLAVYYPVNRAVIDIPLEIAEKYEFKQIDSYEQSLTGGKIDFKSFFEWFRNREDLENELRRDHLNYRDRQLESVRAAIGSLEPNFSKLRVERAPLRMTVQKQGKELIINQLSDGEKCLLAMVGDLARRLAIANPSLPDPLQGSGVVLIDEIELHLHPKWQREIIPALTRTFPNCQFIVTTHSPQVISQVKPEGIYILEKTDEGVVAKRPESSFGRDSNRILEDLMGVPARPQEIKDRLHELFRLIDEGNLDGARQLSQEIADIIGQDEPELVKASVSIRRKEILKR</sequence>
<dbReference type="EMBL" id="LXQE01000162">
    <property type="protein sequence ID" value="RCJ33044.1"/>
    <property type="molecule type" value="Genomic_DNA"/>
</dbReference>
<dbReference type="AlphaFoldDB" id="A0A367RBZ1"/>
<evidence type="ECO:0000313" key="2">
    <source>
        <dbReference type="EMBL" id="RCJ33044.1"/>
    </source>
</evidence>
<gene>
    <name evidence="2" type="ORF">A6769_26865</name>
</gene>
<name>A0A367RBZ1_NOSPU</name>
<dbReference type="InterPro" id="IPR041685">
    <property type="entry name" value="AAA_GajA/Old/RecF-like"/>
</dbReference>
<dbReference type="InterPro" id="IPR051396">
    <property type="entry name" value="Bact_Antivir_Def_Nuclease"/>
</dbReference>
<evidence type="ECO:0000259" key="1">
    <source>
        <dbReference type="SMART" id="SM00382"/>
    </source>
</evidence>
<accession>A0A367RBZ1</accession>
<dbReference type="Proteomes" id="UP000252085">
    <property type="component" value="Unassembled WGS sequence"/>
</dbReference>